<dbReference type="PANTHER" id="PTHR37017:SF11">
    <property type="entry name" value="ESTERASE_LIPASE_THIOESTERASE DOMAIN-CONTAINING PROTEIN"/>
    <property type="match status" value="1"/>
</dbReference>
<organism evidence="2 3">
    <name type="scientific">Mycolicibacterium moriokaense</name>
    <dbReference type="NCBI Taxonomy" id="39691"/>
    <lineage>
        <taxon>Bacteria</taxon>
        <taxon>Bacillati</taxon>
        <taxon>Actinomycetota</taxon>
        <taxon>Actinomycetes</taxon>
        <taxon>Mycobacteriales</taxon>
        <taxon>Mycobacteriaceae</taxon>
        <taxon>Mycolicibacterium</taxon>
    </lineage>
</organism>
<dbReference type="Proteomes" id="UP000247781">
    <property type="component" value="Unassembled WGS sequence"/>
</dbReference>
<feature type="domain" description="AB hydrolase-1" evidence="1">
    <location>
        <begin position="6"/>
        <end position="235"/>
    </location>
</feature>
<dbReference type="Pfam" id="PF12697">
    <property type="entry name" value="Abhydrolase_6"/>
    <property type="match status" value="1"/>
</dbReference>
<reference evidence="2 3" key="2">
    <citation type="submission" date="2018-06" db="EMBL/GenBank/DDBJ databases">
        <title>Sequencing of bacterial isolates from soil warming experiment in Harvard Forest, Massachusetts, USA.</title>
        <authorList>
            <person name="Deangelis K.PhD."/>
        </authorList>
    </citation>
    <scope>NUCLEOTIDE SEQUENCE [LARGE SCALE GENOMIC DNA]</scope>
    <source>
        <strain evidence="2 3">GAS496</strain>
    </source>
</reference>
<comment type="caution">
    <text evidence="2">The sequence shown here is derived from an EMBL/GenBank/DDBJ whole genome shotgun (WGS) entry which is preliminary data.</text>
</comment>
<keyword evidence="3" id="KW-1185">Reference proteome</keyword>
<proteinExistence type="predicted"/>
<evidence type="ECO:0000313" key="2">
    <source>
        <dbReference type="EMBL" id="PXX03254.1"/>
    </source>
</evidence>
<dbReference type="SUPFAM" id="SSF53474">
    <property type="entry name" value="alpha/beta-Hydrolases"/>
    <property type="match status" value="1"/>
</dbReference>
<gene>
    <name evidence="2" type="ORF">C8E89_12356</name>
</gene>
<name>A0A318HA08_9MYCO</name>
<dbReference type="EMBL" id="QJJU01000023">
    <property type="protein sequence ID" value="PXX03254.1"/>
    <property type="molecule type" value="Genomic_DNA"/>
</dbReference>
<reference evidence="3" key="1">
    <citation type="submission" date="2018-05" db="EMBL/GenBank/DDBJ databases">
        <authorList>
            <person name="Deangelis K."/>
            <person name="Huntemann M."/>
            <person name="Clum A."/>
            <person name="Pillay M."/>
            <person name="Palaniappan K."/>
            <person name="Varghese N."/>
            <person name="Mikhailova N."/>
            <person name="Stamatis D."/>
            <person name="Reddy T."/>
            <person name="Daum C."/>
            <person name="Shapiro N."/>
            <person name="Ivanova N."/>
            <person name="Kyrpides N."/>
            <person name="Woyke T."/>
        </authorList>
    </citation>
    <scope>NUCLEOTIDE SEQUENCE [LARGE SCALE GENOMIC DNA]</scope>
    <source>
        <strain evidence="3">GAS496</strain>
    </source>
</reference>
<protein>
    <submittedName>
        <fullName evidence="2">Pimeloyl-ACP methyl ester carboxylesterase</fullName>
    </submittedName>
</protein>
<dbReference type="RefSeq" id="WP_110319020.1">
    <property type="nucleotide sequence ID" value="NZ_QJJU01000023.1"/>
</dbReference>
<dbReference type="AlphaFoldDB" id="A0A318HA08"/>
<dbReference type="OrthoDB" id="4604922at2"/>
<dbReference type="InterPro" id="IPR000073">
    <property type="entry name" value="AB_hydrolase_1"/>
</dbReference>
<evidence type="ECO:0000259" key="1">
    <source>
        <dbReference type="Pfam" id="PF12697"/>
    </source>
</evidence>
<dbReference type="GO" id="GO:0003824">
    <property type="term" value="F:catalytic activity"/>
    <property type="evidence" value="ECO:0007669"/>
    <property type="project" value="UniProtKB-ARBA"/>
</dbReference>
<accession>A0A318HA08</accession>
<dbReference type="InterPro" id="IPR052897">
    <property type="entry name" value="Sec-Metab_Biosynth_Hydrolase"/>
</dbReference>
<evidence type="ECO:0000313" key="3">
    <source>
        <dbReference type="Proteomes" id="UP000247781"/>
    </source>
</evidence>
<dbReference type="Gene3D" id="3.40.50.1820">
    <property type="entry name" value="alpha/beta hydrolase"/>
    <property type="match status" value="1"/>
</dbReference>
<sequence length="248" mass="26603">MTLPALVLVHGGGHAADCWEPTVEEIHRQAPELKVLAVDLPGRRGKPGDLHTMTIADFVASVVDDIKQARLDEIVLVGHSMAGLTVPGVLTKLGSSRVCEMVLATAFVPPEGTALVDTLTGPFARLARRGAKKGALGGTPAAMARFGFFNGMSPAQRQFMAGKLYADSTNVLVENVSREGMPNDVPRSWILTLRDRALSPSSQRRSIEAIGGVQNIIQIDTCHTLMVSEPNRLAEILVERCRAYGKGE</sequence>
<dbReference type="PANTHER" id="PTHR37017">
    <property type="entry name" value="AB HYDROLASE-1 DOMAIN-CONTAINING PROTEIN-RELATED"/>
    <property type="match status" value="1"/>
</dbReference>
<dbReference type="InterPro" id="IPR029058">
    <property type="entry name" value="AB_hydrolase_fold"/>
</dbReference>